<comment type="caution">
    <text evidence="2">The sequence shown here is derived from an EMBL/GenBank/DDBJ whole genome shotgun (WGS) entry which is preliminary data.</text>
</comment>
<evidence type="ECO:0000313" key="3">
    <source>
        <dbReference type="Proteomes" id="UP000537204"/>
    </source>
</evidence>
<evidence type="ECO:0000256" key="1">
    <source>
        <dbReference type="SAM" id="SignalP"/>
    </source>
</evidence>
<name>A0A7W8ZIM3_9SPHI</name>
<feature type="signal peptide" evidence="1">
    <location>
        <begin position="1"/>
        <end position="21"/>
    </location>
</feature>
<sequence length="246" mass="27772">MKTSIATLFMLLALTGMQLKAQTAKKQILRVDYTTNPGSPKLLEIIRLQIKDPVLLQKTVNLIDKYKYYFTLNVNLQTSESVFKLDSVTKVEKVKVVGNGEYGFRNKDNGYLCNENFMSSNYTIKGSVKDLQWEIKEDTLTLGGYKCVKATLKQMPDVIVWFTPDIPVSSGPYMFHGLPGLVMKMQNNFEETIATRVAYQGDVNVFNTDAENIMAKSKSTKIVSLSEIVVAKSNFMRMIESKTSKD</sequence>
<reference evidence="2 3" key="1">
    <citation type="submission" date="2020-08" db="EMBL/GenBank/DDBJ databases">
        <title>Genomic Encyclopedia of Type Strains, Phase IV (KMG-V): Genome sequencing to study the core and pangenomes of soil and plant-associated prokaryotes.</title>
        <authorList>
            <person name="Whitman W."/>
        </authorList>
    </citation>
    <scope>NUCLEOTIDE SEQUENCE [LARGE SCALE GENOMIC DNA]</scope>
    <source>
        <strain evidence="2 3">S3M1</strain>
    </source>
</reference>
<dbReference type="RefSeq" id="WP_183878331.1">
    <property type="nucleotide sequence ID" value="NZ_JACHCE010000001.1"/>
</dbReference>
<keyword evidence="1" id="KW-0732">Signal</keyword>
<dbReference type="AlphaFoldDB" id="A0A7W8ZIM3"/>
<organism evidence="2 3">
    <name type="scientific">Pedobacter cryoconitis</name>
    <dbReference type="NCBI Taxonomy" id="188932"/>
    <lineage>
        <taxon>Bacteria</taxon>
        <taxon>Pseudomonadati</taxon>
        <taxon>Bacteroidota</taxon>
        <taxon>Sphingobacteriia</taxon>
        <taxon>Sphingobacteriales</taxon>
        <taxon>Sphingobacteriaceae</taxon>
        <taxon>Pedobacter</taxon>
    </lineage>
</organism>
<accession>A0A7W8ZIM3</accession>
<dbReference type="Pfam" id="PF09697">
    <property type="entry name" value="Porph_ging"/>
    <property type="match status" value="1"/>
</dbReference>
<dbReference type="InterPro" id="IPR005901">
    <property type="entry name" value="GLPGLI"/>
</dbReference>
<gene>
    <name evidence="2" type="ORF">HDE68_000368</name>
</gene>
<protein>
    <submittedName>
        <fullName evidence="2">GLPGLI family protein</fullName>
    </submittedName>
</protein>
<dbReference type="NCBIfam" id="TIGR01200">
    <property type="entry name" value="GLPGLI"/>
    <property type="match status" value="1"/>
</dbReference>
<proteinExistence type="predicted"/>
<dbReference type="EMBL" id="JACHCE010000001">
    <property type="protein sequence ID" value="MBB5634483.1"/>
    <property type="molecule type" value="Genomic_DNA"/>
</dbReference>
<feature type="chain" id="PRO_5031338778" evidence="1">
    <location>
        <begin position="22"/>
        <end position="246"/>
    </location>
</feature>
<dbReference type="Proteomes" id="UP000537204">
    <property type="component" value="Unassembled WGS sequence"/>
</dbReference>
<evidence type="ECO:0000313" key="2">
    <source>
        <dbReference type="EMBL" id="MBB5634483.1"/>
    </source>
</evidence>